<feature type="non-terminal residue" evidence="1">
    <location>
        <position position="62"/>
    </location>
</feature>
<dbReference type="EMBL" id="LIZX01000022">
    <property type="protein sequence ID" value="KPJ69531.1"/>
    <property type="molecule type" value="Genomic_DNA"/>
</dbReference>
<dbReference type="InterPro" id="IPR025332">
    <property type="entry name" value="DUF4238"/>
</dbReference>
<dbReference type="Pfam" id="PF14022">
    <property type="entry name" value="DUF4238"/>
    <property type="match status" value="1"/>
</dbReference>
<protein>
    <recommendedName>
        <fullName evidence="3">DUF4238 domain-containing protein</fullName>
    </recommendedName>
</protein>
<sequence>MSIAEVNDMDEQVTKQQHYVPIFYLKRFSDNDNFIQTLDLANKRMGRNPYSGVCYEDFFYAR</sequence>
<dbReference type="AlphaFoldDB" id="A0A0S7Y559"/>
<reference evidence="1 2" key="1">
    <citation type="journal article" date="2015" name="Microbiome">
        <title>Genomic resolution of linkages in carbon, nitrogen, and sulfur cycling among widespread estuary sediment bacteria.</title>
        <authorList>
            <person name="Baker B.J."/>
            <person name="Lazar C.S."/>
            <person name="Teske A.P."/>
            <person name="Dick G.J."/>
        </authorList>
    </citation>
    <scope>NUCLEOTIDE SEQUENCE [LARGE SCALE GENOMIC DNA]</scope>
    <source>
        <strain evidence="1">DG_54_3</strain>
    </source>
</reference>
<gene>
    <name evidence="1" type="ORF">AMJ44_03450</name>
</gene>
<comment type="caution">
    <text evidence="1">The sequence shown here is derived from an EMBL/GenBank/DDBJ whole genome shotgun (WGS) entry which is preliminary data.</text>
</comment>
<dbReference type="Proteomes" id="UP000051861">
    <property type="component" value="Unassembled WGS sequence"/>
</dbReference>
<name>A0A0S7Y559_UNCSA</name>
<proteinExistence type="predicted"/>
<evidence type="ECO:0008006" key="3">
    <source>
        <dbReference type="Google" id="ProtNLM"/>
    </source>
</evidence>
<organism evidence="1 2">
    <name type="scientific">candidate division WOR-1 bacterium DG_54_3</name>
    <dbReference type="NCBI Taxonomy" id="1703775"/>
    <lineage>
        <taxon>Bacteria</taxon>
        <taxon>Bacillati</taxon>
        <taxon>Saganbacteria</taxon>
    </lineage>
</organism>
<evidence type="ECO:0000313" key="2">
    <source>
        <dbReference type="Proteomes" id="UP000051861"/>
    </source>
</evidence>
<accession>A0A0S7Y559</accession>
<evidence type="ECO:0000313" key="1">
    <source>
        <dbReference type="EMBL" id="KPJ69531.1"/>
    </source>
</evidence>